<protein>
    <submittedName>
        <fullName evidence="2">Uncharacterized protein</fullName>
    </submittedName>
</protein>
<dbReference type="RefSeq" id="XP_009656476.1">
    <property type="nucleotide sequence ID" value="XM_009658181.1"/>
</dbReference>
<evidence type="ECO:0000313" key="3">
    <source>
        <dbReference type="Proteomes" id="UP000001611"/>
    </source>
</evidence>
<dbReference type="EMBL" id="DS572697">
    <property type="protein sequence ID" value="EGY20136.1"/>
    <property type="molecule type" value="Genomic_DNA"/>
</dbReference>
<accession>G2WV11</accession>
<feature type="compositionally biased region" description="Low complexity" evidence="1">
    <location>
        <begin position="1"/>
        <end position="32"/>
    </location>
</feature>
<name>G2WV11_VERDV</name>
<keyword evidence="3" id="KW-1185">Reference proteome</keyword>
<evidence type="ECO:0000313" key="2">
    <source>
        <dbReference type="EMBL" id="EGY20136.1"/>
    </source>
</evidence>
<dbReference type="GeneID" id="20703615"/>
<reference evidence="2 3" key="1">
    <citation type="submission" date="2008-03" db="EMBL/GenBank/DDBJ databases">
        <title>The Genome Sequence of Verticillium dahliae VdLs.17.</title>
        <authorList>
            <consortium name="The Broad Institute Genome Sequencing Platform"/>
            <person name="Ma L.-J.J."/>
            <person name="Klosterman S.J."/>
            <person name="Subbarao K."/>
            <person name="Dobinson K."/>
            <person name="Veronese P."/>
            <person name="Kang S."/>
            <person name="Gold S.E."/>
            <person name="Young S."/>
            <person name="Jaffe D."/>
            <person name="Gnerre S."/>
            <person name="Berlin A."/>
            <person name="Heiman D."/>
            <person name="Hepburn T."/>
            <person name="Sykes S."/>
            <person name="Alvarado L."/>
            <person name="Kodira C.D."/>
            <person name="Lander E."/>
            <person name="Galagan J."/>
            <person name="Nusbaum C."/>
            <person name="Birren B."/>
        </authorList>
    </citation>
    <scope>NUCLEOTIDE SEQUENCE [LARGE SCALE GENOMIC DNA]</scope>
    <source>
        <strain evidence="3">VdLs.17 / ATCC MYA-4575 / FGSC 10137</strain>
    </source>
</reference>
<dbReference type="AlphaFoldDB" id="G2WV11"/>
<dbReference type="eggNOG" id="ENOG502R5AN">
    <property type="taxonomic scope" value="Eukaryota"/>
</dbReference>
<gene>
    <name evidence="2" type="ORF">VDAG_02152</name>
</gene>
<proteinExistence type="predicted"/>
<dbReference type="InParanoid" id="G2WV11"/>
<dbReference type="HOGENOM" id="CLU_2199020_0_0_1"/>
<dbReference type="Proteomes" id="UP000001611">
    <property type="component" value="Chromosome 7"/>
</dbReference>
<feature type="region of interest" description="Disordered" evidence="1">
    <location>
        <begin position="1"/>
        <end position="57"/>
    </location>
</feature>
<organism evidence="2 3">
    <name type="scientific">Verticillium dahliae (strain VdLs.17 / ATCC MYA-4575 / FGSC 10137)</name>
    <name type="common">Verticillium wilt</name>
    <dbReference type="NCBI Taxonomy" id="498257"/>
    <lineage>
        <taxon>Eukaryota</taxon>
        <taxon>Fungi</taxon>
        <taxon>Dikarya</taxon>
        <taxon>Ascomycota</taxon>
        <taxon>Pezizomycotina</taxon>
        <taxon>Sordariomycetes</taxon>
        <taxon>Hypocreomycetidae</taxon>
        <taxon>Glomerellales</taxon>
        <taxon>Plectosphaerellaceae</taxon>
        <taxon>Verticillium</taxon>
    </lineage>
</organism>
<sequence length="108" mass="10998">MSRVHASSPTLTRAARSSSSRAKPLPAAAAPRGCRPTRGEDAVSRSHVQTGFPPAASGTTQRQEAFFFVLSFEDAHAGEPRVGVGVAPAFMPPCPAAGLLGSAGANRG</sequence>
<dbReference type="KEGG" id="vda:VDAG_02152"/>
<evidence type="ECO:0000256" key="1">
    <source>
        <dbReference type="SAM" id="MobiDB-lite"/>
    </source>
</evidence>